<feature type="signal peptide" evidence="1">
    <location>
        <begin position="1"/>
        <end position="15"/>
    </location>
</feature>
<evidence type="ECO:0000313" key="3">
    <source>
        <dbReference type="Proteomes" id="UP000799291"/>
    </source>
</evidence>
<protein>
    <recommendedName>
        <fullName evidence="4">Secreted protein</fullName>
    </recommendedName>
</protein>
<organism evidence="2 3">
    <name type="scientific">Lentithecium fluviatile CBS 122367</name>
    <dbReference type="NCBI Taxonomy" id="1168545"/>
    <lineage>
        <taxon>Eukaryota</taxon>
        <taxon>Fungi</taxon>
        <taxon>Dikarya</taxon>
        <taxon>Ascomycota</taxon>
        <taxon>Pezizomycotina</taxon>
        <taxon>Dothideomycetes</taxon>
        <taxon>Pleosporomycetidae</taxon>
        <taxon>Pleosporales</taxon>
        <taxon>Massarineae</taxon>
        <taxon>Lentitheciaceae</taxon>
        <taxon>Lentithecium</taxon>
    </lineage>
</organism>
<accession>A0A6G1IH88</accession>
<keyword evidence="1" id="KW-0732">Signal</keyword>
<reference evidence="2" key="1">
    <citation type="journal article" date="2020" name="Stud. Mycol.">
        <title>101 Dothideomycetes genomes: a test case for predicting lifestyles and emergence of pathogens.</title>
        <authorList>
            <person name="Haridas S."/>
            <person name="Albert R."/>
            <person name="Binder M."/>
            <person name="Bloem J."/>
            <person name="Labutti K."/>
            <person name="Salamov A."/>
            <person name="Andreopoulos B."/>
            <person name="Baker S."/>
            <person name="Barry K."/>
            <person name="Bills G."/>
            <person name="Bluhm B."/>
            <person name="Cannon C."/>
            <person name="Castanera R."/>
            <person name="Culley D."/>
            <person name="Daum C."/>
            <person name="Ezra D."/>
            <person name="Gonzalez J."/>
            <person name="Henrissat B."/>
            <person name="Kuo A."/>
            <person name="Liang C."/>
            <person name="Lipzen A."/>
            <person name="Lutzoni F."/>
            <person name="Magnuson J."/>
            <person name="Mondo S."/>
            <person name="Nolan M."/>
            <person name="Ohm R."/>
            <person name="Pangilinan J."/>
            <person name="Park H.-J."/>
            <person name="Ramirez L."/>
            <person name="Alfaro M."/>
            <person name="Sun H."/>
            <person name="Tritt A."/>
            <person name="Yoshinaga Y."/>
            <person name="Zwiers L.-H."/>
            <person name="Turgeon B."/>
            <person name="Goodwin S."/>
            <person name="Spatafora J."/>
            <person name="Crous P."/>
            <person name="Grigoriev I."/>
        </authorList>
    </citation>
    <scope>NUCLEOTIDE SEQUENCE</scope>
    <source>
        <strain evidence="2">CBS 122367</strain>
    </source>
</reference>
<dbReference type="AlphaFoldDB" id="A0A6G1IH88"/>
<evidence type="ECO:0008006" key="4">
    <source>
        <dbReference type="Google" id="ProtNLM"/>
    </source>
</evidence>
<dbReference type="EMBL" id="MU005621">
    <property type="protein sequence ID" value="KAF2677594.1"/>
    <property type="molecule type" value="Genomic_DNA"/>
</dbReference>
<sequence length="132" mass="14180">MSCFICLTSIAGAIGARVLETLGAIIPSENPSQCCCAGAFRLLLRRVTPPQNCIFTSSHTNTPRFRPTSIVCRAITTNLPTQALLVFQVASGEYSNLSTSTQQTTSWPASPNLFEIASQNTSHNSHPCLGQH</sequence>
<evidence type="ECO:0000256" key="1">
    <source>
        <dbReference type="SAM" id="SignalP"/>
    </source>
</evidence>
<feature type="chain" id="PRO_5026075215" description="Secreted protein" evidence="1">
    <location>
        <begin position="16"/>
        <end position="132"/>
    </location>
</feature>
<name>A0A6G1IH88_9PLEO</name>
<evidence type="ECO:0000313" key="2">
    <source>
        <dbReference type="EMBL" id="KAF2677594.1"/>
    </source>
</evidence>
<dbReference type="Proteomes" id="UP000799291">
    <property type="component" value="Unassembled WGS sequence"/>
</dbReference>
<keyword evidence="3" id="KW-1185">Reference proteome</keyword>
<proteinExistence type="predicted"/>
<gene>
    <name evidence="2" type="ORF">K458DRAFT_159500</name>
</gene>